<dbReference type="Pfam" id="PF03720">
    <property type="entry name" value="UDPG_MGDP_dh_C"/>
    <property type="match status" value="1"/>
</dbReference>
<dbReference type="GO" id="GO:0047004">
    <property type="term" value="F:UDP-N-acetylglucosamine 6-dehydrogenase activity"/>
    <property type="evidence" value="ECO:0007669"/>
    <property type="project" value="UniProtKB-EC"/>
</dbReference>
<keyword evidence="1 5" id="KW-0560">Oxidoreductase</keyword>
<dbReference type="EMBL" id="JAGINW010000001">
    <property type="protein sequence ID" value="MBP2327152.1"/>
    <property type="molecule type" value="Genomic_DNA"/>
</dbReference>
<dbReference type="InterPro" id="IPR036220">
    <property type="entry name" value="UDP-Glc/GDP-Man_DH_C_sf"/>
</dbReference>
<gene>
    <name evidence="5" type="ORF">JOF56_007537</name>
</gene>
<feature type="domain" description="UDP-glucose/GDP-mannose dehydrogenase C-terminal" evidence="4">
    <location>
        <begin position="323"/>
        <end position="418"/>
    </location>
</feature>
<dbReference type="InterPro" id="IPR036291">
    <property type="entry name" value="NAD(P)-bd_dom_sf"/>
</dbReference>
<evidence type="ECO:0000256" key="1">
    <source>
        <dbReference type="ARBA" id="ARBA00023002"/>
    </source>
</evidence>
<dbReference type="EC" id="1.1.1.136" evidence="5"/>
<dbReference type="InterPro" id="IPR017476">
    <property type="entry name" value="UDP-Glc/GDP-Man"/>
</dbReference>
<comment type="similarity">
    <text evidence="3">Belongs to the UDP-glucose/GDP-mannose dehydrogenase family.</text>
</comment>
<dbReference type="Pfam" id="PF03721">
    <property type="entry name" value="UDPG_MGDP_dh_N"/>
    <property type="match status" value="1"/>
</dbReference>
<sequence length="425" mass="46481">MSADPVCKVVVVGQGYVGLPLAVRAAEVGHSVVGYDVDDGRIGRLRSGTSYVEDVSDERLAAVIKAGGYRPTTDAGDLAGFDVAVVTVPTPLRDDVPDLSFVKSAALAIAPHLTHGALVVLESTTYPGTTEDVFGALLEKESGLAPGPDFRLGYSPERIDPGNQYWTFERTPKLVSGVDDESLRRVREFYDTVVETTVPVTSPKTAELAKLIENTYRHVNVALVNEMAVVAHELGVNIWDAIGAASSKPFGFMRFTPGPGVGGHCLPVDPRYLSWRVERQLGRRFRFVDLANDVNNQMPQYVVQRLVEALNERQRSANGSRVLMLGLAYKRNSGDARESPAVRAAELLIRTGAEVRAADPHVRETAPIDARVTRVELSVEEVATADAVVILTDHDAFDYDMIHTHARYVLDCRNRLASDRHIERL</sequence>
<proteinExistence type="inferred from homology"/>
<dbReference type="NCBIfam" id="TIGR03026">
    <property type="entry name" value="NDP-sugDHase"/>
    <property type="match status" value="1"/>
</dbReference>
<reference evidence="5 6" key="1">
    <citation type="submission" date="2021-03" db="EMBL/GenBank/DDBJ databases">
        <title>Sequencing the genomes of 1000 actinobacteria strains.</title>
        <authorList>
            <person name="Klenk H.-P."/>
        </authorList>
    </citation>
    <scope>NUCLEOTIDE SEQUENCE [LARGE SCALE GENOMIC DNA]</scope>
    <source>
        <strain evidence="5 6">DSM 46670</strain>
    </source>
</reference>
<dbReference type="PIRSF" id="PIRSF500136">
    <property type="entry name" value="UDP_ManNAc_DH"/>
    <property type="match status" value="1"/>
</dbReference>
<dbReference type="PANTHER" id="PTHR43491:SF1">
    <property type="entry name" value="UDP-N-ACETYL-D-MANNOSAMINE DEHYDROGENASE"/>
    <property type="match status" value="1"/>
</dbReference>
<dbReference type="Gene3D" id="3.40.50.720">
    <property type="entry name" value="NAD(P)-binding Rossmann-like Domain"/>
    <property type="match status" value="2"/>
</dbReference>
<evidence type="ECO:0000259" key="4">
    <source>
        <dbReference type="SMART" id="SM00984"/>
    </source>
</evidence>
<name>A0ABS4TRU9_9PSEU</name>
<comment type="caution">
    <text evidence="5">The sequence shown here is derived from an EMBL/GenBank/DDBJ whole genome shotgun (WGS) entry which is preliminary data.</text>
</comment>
<dbReference type="InterPro" id="IPR001732">
    <property type="entry name" value="UDP-Glc/GDP-Man_DH_N"/>
</dbReference>
<dbReference type="PIRSF" id="PIRSF000124">
    <property type="entry name" value="UDPglc_GDPman_dh"/>
    <property type="match status" value="1"/>
</dbReference>
<dbReference type="Pfam" id="PF00984">
    <property type="entry name" value="UDPG_MGDP_dh"/>
    <property type="match status" value="1"/>
</dbReference>
<dbReference type="RefSeq" id="WP_209644133.1">
    <property type="nucleotide sequence ID" value="NZ_JAGINW010000001.1"/>
</dbReference>
<keyword evidence="2" id="KW-0520">NAD</keyword>
<dbReference type="InterPro" id="IPR028359">
    <property type="entry name" value="UDP_ManNAc/GlcNAc_DH"/>
</dbReference>
<dbReference type="SUPFAM" id="SSF52413">
    <property type="entry name" value="UDP-glucose/GDP-mannose dehydrogenase C-terminal domain"/>
    <property type="match status" value="1"/>
</dbReference>
<dbReference type="InterPro" id="IPR008927">
    <property type="entry name" value="6-PGluconate_DH-like_C_sf"/>
</dbReference>
<dbReference type="SUPFAM" id="SSF51735">
    <property type="entry name" value="NAD(P)-binding Rossmann-fold domains"/>
    <property type="match status" value="1"/>
</dbReference>
<dbReference type="Proteomes" id="UP001519332">
    <property type="component" value="Unassembled WGS sequence"/>
</dbReference>
<evidence type="ECO:0000256" key="2">
    <source>
        <dbReference type="ARBA" id="ARBA00023027"/>
    </source>
</evidence>
<accession>A0ABS4TRU9</accession>
<organism evidence="5 6">
    <name type="scientific">Kibdelosporangium banguiense</name>
    <dbReference type="NCBI Taxonomy" id="1365924"/>
    <lineage>
        <taxon>Bacteria</taxon>
        <taxon>Bacillati</taxon>
        <taxon>Actinomycetota</taxon>
        <taxon>Actinomycetes</taxon>
        <taxon>Pseudonocardiales</taxon>
        <taxon>Pseudonocardiaceae</taxon>
        <taxon>Kibdelosporangium</taxon>
    </lineage>
</organism>
<dbReference type="InterPro" id="IPR014027">
    <property type="entry name" value="UDP-Glc/GDP-Man_DH_C"/>
</dbReference>
<dbReference type="InterPro" id="IPR014026">
    <property type="entry name" value="UDP-Glc/GDP-Man_DH_dimer"/>
</dbReference>
<dbReference type="SMART" id="SM00984">
    <property type="entry name" value="UDPG_MGDP_dh_C"/>
    <property type="match status" value="1"/>
</dbReference>
<dbReference type="SUPFAM" id="SSF48179">
    <property type="entry name" value="6-phosphogluconate dehydrogenase C-terminal domain-like"/>
    <property type="match status" value="1"/>
</dbReference>
<protein>
    <submittedName>
        <fullName evidence="5">UDP-N-acetyl-D-glucosamine dehydrogenase</fullName>
        <ecNumber evidence="5">1.1.1.136</ecNumber>
    </submittedName>
</protein>
<dbReference type="PANTHER" id="PTHR43491">
    <property type="entry name" value="UDP-N-ACETYL-D-MANNOSAMINE DEHYDROGENASE"/>
    <property type="match status" value="1"/>
</dbReference>
<keyword evidence="6" id="KW-1185">Reference proteome</keyword>
<evidence type="ECO:0000313" key="6">
    <source>
        <dbReference type="Proteomes" id="UP001519332"/>
    </source>
</evidence>
<evidence type="ECO:0000256" key="3">
    <source>
        <dbReference type="PIRNR" id="PIRNR000124"/>
    </source>
</evidence>
<evidence type="ECO:0000313" key="5">
    <source>
        <dbReference type="EMBL" id="MBP2327152.1"/>
    </source>
</evidence>